<evidence type="ECO:0000256" key="7">
    <source>
        <dbReference type="ARBA" id="ARBA00023004"/>
    </source>
</evidence>
<dbReference type="Gene3D" id="1.10.630.10">
    <property type="entry name" value="Cytochrome P450"/>
    <property type="match status" value="1"/>
</dbReference>
<dbReference type="InterPro" id="IPR001128">
    <property type="entry name" value="Cyt_P450"/>
</dbReference>
<comment type="cofactor">
    <cofactor evidence="1 9">
        <name>heme</name>
        <dbReference type="ChEBI" id="CHEBI:30413"/>
    </cofactor>
</comment>
<feature type="binding site" description="axial binding residue" evidence="9">
    <location>
        <position position="451"/>
    </location>
    <ligand>
        <name>heme</name>
        <dbReference type="ChEBI" id="CHEBI:30413"/>
    </ligand>
    <ligandPart>
        <name>Fe</name>
        <dbReference type="ChEBI" id="CHEBI:18248"/>
    </ligandPart>
</feature>
<dbReference type="PANTHER" id="PTHR47944:SF18">
    <property type="entry name" value="FLAVONOID 3'-MONOOXYGENASE"/>
    <property type="match status" value="1"/>
</dbReference>
<keyword evidence="4 9" id="KW-0479">Metal-binding</keyword>
<evidence type="ECO:0000256" key="4">
    <source>
        <dbReference type="ARBA" id="ARBA00022723"/>
    </source>
</evidence>
<keyword evidence="12" id="KW-1185">Reference proteome</keyword>
<proteinExistence type="inferred from homology"/>
<dbReference type="GO" id="GO:0009733">
    <property type="term" value="P:response to auxin"/>
    <property type="evidence" value="ECO:0007669"/>
    <property type="project" value="EnsemblPlants"/>
</dbReference>
<evidence type="ECO:0000313" key="11">
    <source>
        <dbReference type="EMBL" id="GMN54267.1"/>
    </source>
</evidence>
<dbReference type="PRINTS" id="PR00385">
    <property type="entry name" value="P450"/>
</dbReference>
<keyword evidence="5" id="KW-0521">NADP</keyword>
<comment type="caution">
    <text evidence="11">The sequence shown here is derived from an EMBL/GenBank/DDBJ whole genome shotgun (WGS) entry which is preliminary data.</text>
</comment>
<evidence type="ECO:0000256" key="10">
    <source>
        <dbReference type="RuleBase" id="RU000461"/>
    </source>
</evidence>
<evidence type="ECO:0000256" key="9">
    <source>
        <dbReference type="PIRSR" id="PIRSR602401-1"/>
    </source>
</evidence>
<keyword evidence="8 10" id="KW-0503">Monooxygenase</keyword>
<name>A0AA88DG81_FICCA</name>
<organism evidence="11 12">
    <name type="scientific">Ficus carica</name>
    <name type="common">Common fig</name>
    <dbReference type="NCBI Taxonomy" id="3494"/>
    <lineage>
        <taxon>Eukaryota</taxon>
        <taxon>Viridiplantae</taxon>
        <taxon>Streptophyta</taxon>
        <taxon>Embryophyta</taxon>
        <taxon>Tracheophyta</taxon>
        <taxon>Spermatophyta</taxon>
        <taxon>Magnoliopsida</taxon>
        <taxon>eudicotyledons</taxon>
        <taxon>Gunneridae</taxon>
        <taxon>Pentapetalae</taxon>
        <taxon>rosids</taxon>
        <taxon>fabids</taxon>
        <taxon>Rosales</taxon>
        <taxon>Moraceae</taxon>
        <taxon>Ficeae</taxon>
        <taxon>Ficus</taxon>
    </lineage>
</organism>
<keyword evidence="3 9" id="KW-0349">Heme</keyword>
<dbReference type="GO" id="GO:0020037">
    <property type="term" value="F:heme binding"/>
    <property type="evidence" value="ECO:0007669"/>
    <property type="project" value="InterPro"/>
</dbReference>
<dbReference type="SUPFAM" id="SSF48264">
    <property type="entry name" value="Cytochrome P450"/>
    <property type="match status" value="1"/>
</dbReference>
<evidence type="ECO:0000256" key="2">
    <source>
        <dbReference type="ARBA" id="ARBA00010617"/>
    </source>
</evidence>
<evidence type="ECO:0000256" key="6">
    <source>
        <dbReference type="ARBA" id="ARBA00023002"/>
    </source>
</evidence>
<dbReference type="PROSITE" id="PS00086">
    <property type="entry name" value="CYTOCHROME_P450"/>
    <property type="match status" value="1"/>
</dbReference>
<dbReference type="Pfam" id="PF00067">
    <property type="entry name" value="p450"/>
    <property type="match status" value="1"/>
</dbReference>
<dbReference type="EMBL" id="BTGU01000050">
    <property type="protein sequence ID" value="GMN54267.1"/>
    <property type="molecule type" value="Genomic_DNA"/>
</dbReference>
<dbReference type="InterPro" id="IPR036396">
    <property type="entry name" value="Cyt_P450_sf"/>
</dbReference>
<evidence type="ECO:0000313" key="12">
    <source>
        <dbReference type="Proteomes" id="UP001187192"/>
    </source>
</evidence>
<evidence type="ECO:0000256" key="1">
    <source>
        <dbReference type="ARBA" id="ARBA00001971"/>
    </source>
</evidence>
<dbReference type="GO" id="GO:0005506">
    <property type="term" value="F:iron ion binding"/>
    <property type="evidence" value="ECO:0007669"/>
    <property type="project" value="InterPro"/>
</dbReference>
<dbReference type="FunFam" id="1.10.630.10:FF:000207">
    <property type="entry name" value="Putative cytochrome P450 superfamily protein"/>
    <property type="match status" value="1"/>
</dbReference>
<dbReference type="GO" id="GO:0016711">
    <property type="term" value="F:flavonoid 3'-monooxygenase activity"/>
    <property type="evidence" value="ECO:0007669"/>
    <property type="project" value="EnsemblPlants"/>
</dbReference>
<comment type="similarity">
    <text evidence="2 10">Belongs to the cytochrome P450 family.</text>
</comment>
<evidence type="ECO:0008006" key="13">
    <source>
        <dbReference type="Google" id="ProtNLM"/>
    </source>
</evidence>
<dbReference type="InterPro" id="IPR002401">
    <property type="entry name" value="Cyt_P450_E_grp-I"/>
</dbReference>
<protein>
    <recommendedName>
        <fullName evidence="13">Flavonoid 3'-hydroxylase</fullName>
    </recommendedName>
</protein>
<evidence type="ECO:0000256" key="8">
    <source>
        <dbReference type="ARBA" id="ARBA00023033"/>
    </source>
</evidence>
<dbReference type="AlphaFoldDB" id="A0AA88DG81"/>
<dbReference type="InterPro" id="IPR017972">
    <property type="entry name" value="Cyt_P450_CS"/>
</dbReference>
<dbReference type="Proteomes" id="UP001187192">
    <property type="component" value="Unassembled WGS sequence"/>
</dbReference>
<dbReference type="PRINTS" id="PR00463">
    <property type="entry name" value="EP450I"/>
</dbReference>
<dbReference type="Gramene" id="FCD_00014805-RA">
    <property type="protein sequence ID" value="FCD_00014805-RA:cds"/>
    <property type="gene ID" value="FCD_00014805"/>
</dbReference>
<dbReference type="GO" id="GO:0009411">
    <property type="term" value="P:response to UV"/>
    <property type="evidence" value="ECO:0007669"/>
    <property type="project" value="EnsemblPlants"/>
</dbReference>
<keyword evidence="6 10" id="KW-0560">Oxidoreductase</keyword>
<dbReference type="PANTHER" id="PTHR47944">
    <property type="entry name" value="CYTOCHROME P450 98A9"/>
    <property type="match status" value="1"/>
</dbReference>
<reference evidence="11" key="1">
    <citation type="submission" date="2023-07" db="EMBL/GenBank/DDBJ databases">
        <title>draft genome sequence of fig (Ficus carica).</title>
        <authorList>
            <person name="Takahashi T."/>
            <person name="Nishimura K."/>
        </authorList>
    </citation>
    <scope>NUCLEOTIDE SEQUENCE</scope>
</reference>
<accession>A0AA88DG81</accession>
<keyword evidence="7 9" id="KW-0408">Iron</keyword>
<gene>
    <name evidence="11" type="ORF">TIFTF001_023395</name>
</gene>
<sequence length="516" mass="56612">MASVSVILLSVLFAALVYRLFANLRSKRSSPPLPPGPPKWPILGNLPQLGPRPHQAMAAMARKYGPLLHLRFGVADVVVAASGSVAEQFLKVHDTNFLSRPPNTGAKLVAYNYQDMVNAPYGPRWRLKRKITTVHLFSSKALEDYRHVRQEEVALLITGLAKAGSSAIKVGQLLNLCITNALGRVMLGYRVFGDGSGKSDPKADEFKSMVVEAMVVGGAFNIGDFVPALDWLDLQGLVARMKKVHKRLDAFLTRIIDEHKVNVGEGGQNNLLSTLLSLKEDGDGDGDGEDGKLTNIEIKALFLNMFVAGTDTSASTVEWAITEFIRNPKVLARLQEELDSVVGRDRLVSEQDLPQLTYLQAVVKELFRLHPPTPLAIPRMAAESCEINGYHIPKGATALINVWAIGRDPAEWTDPLEFKPERFLPGGEKAHVDLKGNDFELIPFGGGRRICAGLIMGLRTVQLLTASVAHSFNWDLPAGQDPEKLSTDEAFGLTLQRAEPLLVHPRPRLAQHVYQV</sequence>
<evidence type="ECO:0000256" key="5">
    <source>
        <dbReference type="ARBA" id="ARBA00022857"/>
    </source>
</evidence>
<evidence type="ECO:0000256" key="3">
    <source>
        <dbReference type="ARBA" id="ARBA00022617"/>
    </source>
</evidence>